<keyword evidence="9" id="KW-1185">Reference proteome</keyword>
<evidence type="ECO:0000259" key="7">
    <source>
        <dbReference type="Pfam" id="PF06271"/>
    </source>
</evidence>
<keyword evidence="3 6" id="KW-1133">Transmembrane helix</keyword>
<dbReference type="RefSeq" id="WP_223092537.1">
    <property type="nucleotide sequence ID" value="NZ_CP061913.1"/>
</dbReference>
<protein>
    <submittedName>
        <fullName evidence="8">RDD family protein</fullName>
    </submittedName>
</protein>
<feature type="transmembrane region" description="Helical" evidence="6">
    <location>
        <begin position="72"/>
        <end position="95"/>
    </location>
</feature>
<dbReference type="InterPro" id="IPR010432">
    <property type="entry name" value="RDD"/>
</dbReference>
<evidence type="ECO:0000256" key="5">
    <source>
        <dbReference type="SAM" id="MobiDB-lite"/>
    </source>
</evidence>
<sequence length="396" mass="39775">MAAPSAVPPLAPPSAAPPVASVPMGSPAALLPVAAGSSGSLSPWPPGTAPVGPAPSALLPAPPRRAGLVRRAAGWGVDYCIVMVPGLLLVAYGVANLVRELPGYVGAVAAGFGVSRLIGLITHRGAGGESVGGVAAGAWLGLALPLLLAILAVPLLQFVYQASLLVWRGRTVGKMLADTKVVPVRAGARVAPAVGRAFATTLVETGLVGFGLALAVYGELVAGVLVLVAATVVWWVNLLPALGSGRRTLVDRLAGTVVIRRELYSQVAAHTAQLARRTSGAAVVAGRMGADAAVVAAQVAAEAAAAAHRRGAQQLPIAARRTSDAAAAAARKTAAAAADAAAVAKQGAERLKQAAPVQQALHSKTAQQGQDLARKVGGRAQELWRERRSGRPPDGS</sequence>
<evidence type="ECO:0000256" key="3">
    <source>
        <dbReference type="ARBA" id="ARBA00022989"/>
    </source>
</evidence>
<comment type="subcellular location">
    <subcellularLocation>
        <location evidence="1">Membrane</location>
        <topology evidence="1">Multi-pass membrane protein</topology>
    </subcellularLocation>
</comment>
<feature type="transmembrane region" description="Helical" evidence="6">
    <location>
        <begin position="101"/>
        <end position="122"/>
    </location>
</feature>
<proteinExistence type="predicted"/>
<evidence type="ECO:0000256" key="2">
    <source>
        <dbReference type="ARBA" id="ARBA00022692"/>
    </source>
</evidence>
<dbReference type="Pfam" id="PF06271">
    <property type="entry name" value="RDD"/>
    <property type="match status" value="1"/>
</dbReference>
<dbReference type="EMBL" id="JBHMCA010000052">
    <property type="protein sequence ID" value="MFB9447208.1"/>
    <property type="molecule type" value="Genomic_DNA"/>
</dbReference>
<feature type="transmembrane region" description="Helical" evidence="6">
    <location>
        <begin position="134"/>
        <end position="160"/>
    </location>
</feature>
<evidence type="ECO:0000256" key="1">
    <source>
        <dbReference type="ARBA" id="ARBA00004141"/>
    </source>
</evidence>
<gene>
    <name evidence="8" type="ORF">ACFFTR_29300</name>
</gene>
<evidence type="ECO:0000313" key="8">
    <source>
        <dbReference type="EMBL" id="MFB9447208.1"/>
    </source>
</evidence>
<organism evidence="8 9">
    <name type="scientific">Dactylosporangium vinaceum</name>
    <dbReference type="NCBI Taxonomy" id="53362"/>
    <lineage>
        <taxon>Bacteria</taxon>
        <taxon>Bacillati</taxon>
        <taxon>Actinomycetota</taxon>
        <taxon>Actinomycetes</taxon>
        <taxon>Micromonosporales</taxon>
        <taxon>Micromonosporaceae</taxon>
        <taxon>Dactylosporangium</taxon>
    </lineage>
</organism>
<comment type="caution">
    <text evidence="8">The sequence shown here is derived from an EMBL/GenBank/DDBJ whole genome shotgun (WGS) entry which is preliminary data.</text>
</comment>
<evidence type="ECO:0000256" key="6">
    <source>
        <dbReference type="SAM" id="Phobius"/>
    </source>
</evidence>
<reference evidence="8 9" key="1">
    <citation type="submission" date="2024-09" db="EMBL/GenBank/DDBJ databases">
        <authorList>
            <person name="Sun Q."/>
            <person name="Mori K."/>
        </authorList>
    </citation>
    <scope>NUCLEOTIDE SEQUENCE [LARGE SCALE GENOMIC DNA]</scope>
    <source>
        <strain evidence="8 9">JCM 3307</strain>
    </source>
</reference>
<evidence type="ECO:0000256" key="4">
    <source>
        <dbReference type="ARBA" id="ARBA00023136"/>
    </source>
</evidence>
<feature type="compositionally biased region" description="Polar residues" evidence="5">
    <location>
        <begin position="360"/>
        <end position="370"/>
    </location>
</feature>
<feature type="domain" description="RDD" evidence="7">
    <location>
        <begin position="66"/>
        <end position="255"/>
    </location>
</feature>
<name>A0ABV5MEC4_9ACTN</name>
<evidence type="ECO:0000313" key="9">
    <source>
        <dbReference type="Proteomes" id="UP001589608"/>
    </source>
</evidence>
<dbReference type="Proteomes" id="UP001589608">
    <property type="component" value="Unassembled WGS sequence"/>
</dbReference>
<feature type="compositionally biased region" description="Basic and acidic residues" evidence="5">
    <location>
        <begin position="382"/>
        <end position="396"/>
    </location>
</feature>
<accession>A0ABV5MEC4</accession>
<feature type="region of interest" description="Disordered" evidence="5">
    <location>
        <begin position="354"/>
        <end position="396"/>
    </location>
</feature>
<keyword evidence="4 6" id="KW-0472">Membrane</keyword>
<feature type="transmembrane region" description="Helical" evidence="6">
    <location>
        <begin position="220"/>
        <end position="242"/>
    </location>
</feature>
<keyword evidence="2 6" id="KW-0812">Transmembrane</keyword>